<dbReference type="Pfam" id="PF02899">
    <property type="entry name" value="Phage_int_SAM_1"/>
    <property type="match status" value="1"/>
</dbReference>
<dbReference type="Gene3D" id="1.10.150.130">
    <property type="match status" value="1"/>
</dbReference>
<feature type="domain" description="Core-binding (CB)" evidence="4">
    <location>
        <begin position="258"/>
        <end position="348"/>
    </location>
</feature>
<dbReference type="InterPro" id="IPR011010">
    <property type="entry name" value="DNA_brk_join_enz"/>
</dbReference>
<proteinExistence type="predicted"/>
<dbReference type="RefSeq" id="WP_109284731.1">
    <property type="nucleotide sequence ID" value="NZ_JBFAUK010000016.1"/>
</dbReference>
<comment type="caution">
    <text evidence="5">The sequence shown here is derived from an EMBL/GenBank/DDBJ whole genome shotgun (WGS) entry which is preliminary data.</text>
</comment>
<gene>
    <name evidence="5" type="ORF">AB0L16_20185</name>
</gene>
<keyword evidence="2" id="KW-0233">DNA recombination</keyword>
<reference evidence="5 6" key="1">
    <citation type="submission" date="2024-06" db="EMBL/GenBank/DDBJ databases">
        <title>The Natural Products Discovery Center: Release of the First 8490 Sequenced Strains for Exploring Actinobacteria Biosynthetic Diversity.</title>
        <authorList>
            <person name="Kalkreuter E."/>
            <person name="Kautsar S.A."/>
            <person name="Yang D."/>
            <person name="Bader C.D."/>
            <person name="Teijaro C.N."/>
            <person name="Fluegel L."/>
            <person name="Davis C.M."/>
            <person name="Simpson J.R."/>
            <person name="Lauterbach L."/>
            <person name="Steele A.D."/>
            <person name="Gui C."/>
            <person name="Meng S."/>
            <person name="Li G."/>
            <person name="Viehrig K."/>
            <person name="Ye F."/>
            <person name="Su P."/>
            <person name="Kiefer A.F."/>
            <person name="Nichols A."/>
            <person name="Cepeda A.J."/>
            <person name="Yan W."/>
            <person name="Fan B."/>
            <person name="Jiang Y."/>
            <person name="Adhikari A."/>
            <person name="Zheng C.-J."/>
            <person name="Schuster L."/>
            <person name="Cowan T.M."/>
            <person name="Smanski M.J."/>
            <person name="Chevrette M.G."/>
            <person name="De Carvalho L.P.S."/>
            <person name="Shen B."/>
        </authorList>
    </citation>
    <scope>NUCLEOTIDE SEQUENCE [LARGE SCALE GENOMIC DNA]</scope>
    <source>
        <strain evidence="5 6">NPDC052347</strain>
    </source>
</reference>
<protein>
    <submittedName>
        <fullName evidence="5">Site-specific integrase</fullName>
    </submittedName>
</protein>
<organism evidence="5 6">
    <name type="scientific">Streptomyces orinoci</name>
    <name type="common">Streptoverticillium orinoci</name>
    <dbReference type="NCBI Taxonomy" id="67339"/>
    <lineage>
        <taxon>Bacteria</taxon>
        <taxon>Bacillati</taxon>
        <taxon>Actinomycetota</taxon>
        <taxon>Actinomycetes</taxon>
        <taxon>Kitasatosporales</taxon>
        <taxon>Streptomycetaceae</taxon>
        <taxon>Streptomyces</taxon>
    </lineage>
</organism>
<evidence type="ECO:0000256" key="3">
    <source>
        <dbReference type="PROSITE-ProRule" id="PRU01248"/>
    </source>
</evidence>
<dbReference type="InterPro" id="IPR013762">
    <property type="entry name" value="Integrase-like_cat_sf"/>
</dbReference>
<dbReference type="SUPFAM" id="SSF56349">
    <property type="entry name" value="DNA breaking-rejoining enzymes"/>
    <property type="match status" value="1"/>
</dbReference>
<name>A0ABV3K0Y6_STRON</name>
<dbReference type="InterPro" id="IPR004107">
    <property type="entry name" value="Integrase_SAM-like_N"/>
</dbReference>
<dbReference type="InterPro" id="IPR010998">
    <property type="entry name" value="Integrase_recombinase_N"/>
</dbReference>
<keyword evidence="1 3" id="KW-0238">DNA-binding</keyword>
<evidence type="ECO:0000313" key="6">
    <source>
        <dbReference type="Proteomes" id="UP001552594"/>
    </source>
</evidence>
<dbReference type="PROSITE" id="PS51900">
    <property type="entry name" value="CB"/>
    <property type="match status" value="1"/>
</dbReference>
<dbReference type="EMBL" id="JBFAUK010000016">
    <property type="protein sequence ID" value="MEV5508744.1"/>
    <property type="molecule type" value="Genomic_DNA"/>
</dbReference>
<dbReference type="InterPro" id="IPR044068">
    <property type="entry name" value="CB"/>
</dbReference>
<evidence type="ECO:0000313" key="5">
    <source>
        <dbReference type="EMBL" id="MEV5508744.1"/>
    </source>
</evidence>
<evidence type="ECO:0000256" key="2">
    <source>
        <dbReference type="ARBA" id="ARBA00023172"/>
    </source>
</evidence>
<dbReference type="Gene3D" id="1.10.443.10">
    <property type="entry name" value="Intergrase catalytic core"/>
    <property type="match status" value="1"/>
</dbReference>
<sequence length="551" mass="61532">MGKKQRDCLACGAPVGYRDRQRCCRCWRRMQGQAAKAKCPSCGKDRVLQEDTGRCILCSRVCEQCGHPVRAAQNRPCRNCRRKTDQLATQQPCPRCGKPGYLRETTGWCGPCSHPGSPKKPPRVCRECGRLRRHAGLGLCSPGWQKHPQRPFIRGEHLRERLADPPAWLGDFVAHVAARHCVARACSIVTDLGRLLEDEHSNSPQALLERSRRPGRSMGSFARALEDFFTLRGLALPTDQAERLAAGRRKRLIDAVPDPLRTAVAAFDTSRMRAQDRARRAGTRPRSDHTLETALAILRDLALFLVEHRGKNDWALADVHDVEAFLATLPRARKRRLTALRQFFRFARTKHIVLIDPTRTLTAKEPNGFRGRTLALDQQRDLFRRWTTDEDVHPHEALVGMLALLHGASSSEARMLQVTDIDPKAQTVRLGKRPHPVLLDPASWTVLQRCLAHREAWPTANPQVMVTKGTKAGLRPASTAYLSHVLDDCGYPPRTIRSTRLVDLVNTMDPKLVAAAFGMDPQATLIYLADHVDPGRVAALPKTAGTTPTRA</sequence>
<accession>A0ABV3K0Y6</accession>
<keyword evidence="6" id="KW-1185">Reference proteome</keyword>
<evidence type="ECO:0000256" key="1">
    <source>
        <dbReference type="ARBA" id="ARBA00023125"/>
    </source>
</evidence>
<evidence type="ECO:0000259" key="4">
    <source>
        <dbReference type="PROSITE" id="PS51900"/>
    </source>
</evidence>
<dbReference type="Proteomes" id="UP001552594">
    <property type="component" value="Unassembled WGS sequence"/>
</dbReference>